<dbReference type="PRINTS" id="PR00070">
    <property type="entry name" value="DHFR"/>
</dbReference>
<dbReference type="PANTHER" id="PTHR48069:SF3">
    <property type="entry name" value="DIHYDROFOLATE REDUCTASE"/>
    <property type="match status" value="1"/>
</dbReference>
<evidence type="ECO:0000256" key="2">
    <source>
        <dbReference type="ARBA" id="ARBA00009539"/>
    </source>
</evidence>
<sequence>MRKALIVAMSRNRVIGRNNKLPWYLPGDLRYFKQATMGKPIIMGRKTWESIGRALPGRLNLVISRDPDWRVPPGAVGAASLDEALAKAEAQALLEGGDEVMVIGGAQVYAQALPRVDRMYITQVHAEVEGDAYFPEVNWDEWEEIGREDFSATDRNPYDYSFVVYQRREAD</sequence>
<evidence type="ECO:0000256" key="5">
    <source>
        <dbReference type="ARBA" id="ARBA00022857"/>
    </source>
</evidence>
<reference evidence="11 12" key="1">
    <citation type="submission" date="2016-12" db="EMBL/GenBank/DDBJ databases">
        <title>Marinobacter lutaoensis whole genome sequencing.</title>
        <authorList>
            <person name="Verma A."/>
            <person name="Krishnamurthi S."/>
        </authorList>
    </citation>
    <scope>NUCLEOTIDE SEQUENCE [LARGE SCALE GENOMIC DNA]</scope>
    <source>
        <strain evidence="11 12">T5054</strain>
    </source>
</reference>
<dbReference type="RefSeq" id="WP_076725157.1">
    <property type="nucleotide sequence ID" value="NZ_JABWTC010000008.1"/>
</dbReference>
<dbReference type="AlphaFoldDB" id="A0A1V2DPY1"/>
<keyword evidence="4 8" id="KW-0554">One-carbon metabolism</keyword>
<dbReference type="GO" id="GO:0046654">
    <property type="term" value="P:tetrahydrofolate biosynthetic process"/>
    <property type="evidence" value="ECO:0007669"/>
    <property type="project" value="UniProtKB-UniPathway"/>
</dbReference>
<dbReference type="Proteomes" id="UP000189339">
    <property type="component" value="Unassembled WGS sequence"/>
</dbReference>
<organism evidence="11 12">
    <name type="scientific">Marinobacter lutaoensis</name>
    <dbReference type="NCBI Taxonomy" id="135739"/>
    <lineage>
        <taxon>Bacteria</taxon>
        <taxon>Pseudomonadati</taxon>
        <taxon>Pseudomonadota</taxon>
        <taxon>Gammaproteobacteria</taxon>
        <taxon>Pseudomonadales</taxon>
        <taxon>Marinobacteraceae</taxon>
        <taxon>Marinobacter</taxon>
    </lineage>
</organism>
<evidence type="ECO:0000256" key="1">
    <source>
        <dbReference type="ARBA" id="ARBA00004903"/>
    </source>
</evidence>
<keyword evidence="12" id="KW-1185">Reference proteome</keyword>
<dbReference type="UniPathway" id="UPA00077">
    <property type="reaction ID" value="UER00158"/>
</dbReference>
<evidence type="ECO:0000256" key="7">
    <source>
        <dbReference type="ARBA" id="ARBA00025067"/>
    </source>
</evidence>
<evidence type="ECO:0000256" key="9">
    <source>
        <dbReference type="RuleBase" id="RU004474"/>
    </source>
</evidence>
<evidence type="ECO:0000259" key="10">
    <source>
        <dbReference type="PROSITE" id="PS51330"/>
    </source>
</evidence>
<dbReference type="OrthoDB" id="9804315at2"/>
<evidence type="ECO:0000256" key="8">
    <source>
        <dbReference type="PIRNR" id="PIRNR000194"/>
    </source>
</evidence>
<evidence type="ECO:0000313" key="12">
    <source>
        <dbReference type="Proteomes" id="UP000189339"/>
    </source>
</evidence>
<proteinExistence type="inferred from homology"/>
<dbReference type="GO" id="GO:0070401">
    <property type="term" value="F:NADP+ binding"/>
    <property type="evidence" value="ECO:0007669"/>
    <property type="project" value="UniProtKB-ARBA"/>
</dbReference>
<dbReference type="SUPFAM" id="SSF53597">
    <property type="entry name" value="Dihydrofolate reductase-like"/>
    <property type="match status" value="1"/>
</dbReference>
<dbReference type="Gene3D" id="3.40.430.10">
    <property type="entry name" value="Dihydrofolate Reductase, subunit A"/>
    <property type="match status" value="1"/>
</dbReference>
<evidence type="ECO:0000313" key="11">
    <source>
        <dbReference type="EMBL" id="ONF42687.1"/>
    </source>
</evidence>
<keyword evidence="5 8" id="KW-0521">NADP</keyword>
<keyword evidence="6 8" id="KW-0560">Oxidoreductase</keyword>
<dbReference type="Pfam" id="PF00186">
    <property type="entry name" value="DHFR_1"/>
    <property type="match status" value="1"/>
</dbReference>
<evidence type="ECO:0000256" key="6">
    <source>
        <dbReference type="ARBA" id="ARBA00023002"/>
    </source>
</evidence>
<dbReference type="PROSITE" id="PS51330">
    <property type="entry name" value="DHFR_2"/>
    <property type="match status" value="1"/>
</dbReference>
<dbReference type="EMBL" id="MSCW01000008">
    <property type="protein sequence ID" value="ONF42687.1"/>
    <property type="molecule type" value="Genomic_DNA"/>
</dbReference>
<dbReference type="InterPro" id="IPR001796">
    <property type="entry name" value="DHFR_dom"/>
</dbReference>
<comment type="catalytic activity">
    <reaction evidence="8">
        <text>(6S)-5,6,7,8-tetrahydrofolate + NADP(+) = 7,8-dihydrofolate + NADPH + H(+)</text>
        <dbReference type="Rhea" id="RHEA:15009"/>
        <dbReference type="ChEBI" id="CHEBI:15378"/>
        <dbReference type="ChEBI" id="CHEBI:57451"/>
        <dbReference type="ChEBI" id="CHEBI:57453"/>
        <dbReference type="ChEBI" id="CHEBI:57783"/>
        <dbReference type="ChEBI" id="CHEBI:58349"/>
        <dbReference type="EC" id="1.5.1.3"/>
    </reaction>
</comment>
<dbReference type="PROSITE" id="PS00075">
    <property type="entry name" value="DHFR_1"/>
    <property type="match status" value="1"/>
</dbReference>
<dbReference type="GO" id="GO:0046655">
    <property type="term" value="P:folic acid metabolic process"/>
    <property type="evidence" value="ECO:0007669"/>
    <property type="project" value="TreeGrafter"/>
</dbReference>
<dbReference type="PIRSF" id="PIRSF000194">
    <property type="entry name" value="DHFR"/>
    <property type="match status" value="1"/>
</dbReference>
<evidence type="ECO:0000256" key="3">
    <source>
        <dbReference type="ARBA" id="ARBA00012856"/>
    </source>
</evidence>
<feature type="domain" description="DHFR" evidence="10">
    <location>
        <begin position="2"/>
        <end position="167"/>
    </location>
</feature>
<dbReference type="PANTHER" id="PTHR48069">
    <property type="entry name" value="DIHYDROFOLATE REDUCTASE"/>
    <property type="match status" value="1"/>
</dbReference>
<comment type="function">
    <text evidence="7 8">Key enzyme in folate metabolism. Catalyzes an essential reaction for de novo glycine and purine synthesis, and for DNA precursor synthesis.</text>
</comment>
<name>A0A1V2DPY1_9GAMM</name>
<dbReference type="FunFam" id="3.40.430.10:FF:000001">
    <property type="entry name" value="Dihydrofolate reductase"/>
    <property type="match status" value="1"/>
</dbReference>
<dbReference type="GO" id="GO:0004146">
    <property type="term" value="F:dihydrofolate reductase activity"/>
    <property type="evidence" value="ECO:0007669"/>
    <property type="project" value="UniProtKB-EC"/>
</dbReference>
<accession>A0A1V2DPY1</accession>
<dbReference type="GO" id="GO:0005829">
    <property type="term" value="C:cytosol"/>
    <property type="evidence" value="ECO:0007669"/>
    <property type="project" value="TreeGrafter"/>
</dbReference>
<comment type="similarity">
    <text evidence="2 8 9">Belongs to the dihydrofolate reductase family.</text>
</comment>
<dbReference type="InterPro" id="IPR024072">
    <property type="entry name" value="DHFR-like_dom_sf"/>
</dbReference>
<comment type="caution">
    <text evidence="11">The sequence shown here is derived from an EMBL/GenBank/DDBJ whole genome shotgun (WGS) entry which is preliminary data.</text>
</comment>
<gene>
    <name evidence="11" type="ORF">BTO32_13415</name>
</gene>
<dbReference type="GO" id="GO:0006730">
    <property type="term" value="P:one-carbon metabolic process"/>
    <property type="evidence" value="ECO:0007669"/>
    <property type="project" value="UniProtKB-KW"/>
</dbReference>
<dbReference type="EC" id="1.5.1.3" evidence="3 8"/>
<protein>
    <recommendedName>
        <fullName evidence="3 8">Dihydrofolate reductase</fullName>
        <ecNumber evidence="3 8">1.5.1.3</ecNumber>
    </recommendedName>
</protein>
<evidence type="ECO:0000256" key="4">
    <source>
        <dbReference type="ARBA" id="ARBA00022563"/>
    </source>
</evidence>
<dbReference type="InterPro" id="IPR017925">
    <property type="entry name" value="DHFR_CS"/>
</dbReference>
<dbReference type="CDD" id="cd00209">
    <property type="entry name" value="DHFR"/>
    <property type="match status" value="1"/>
</dbReference>
<dbReference type="InterPro" id="IPR012259">
    <property type="entry name" value="DHFR"/>
</dbReference>
<comment type="pathway">
    <text evidence="1 8">Cofactor biosynthesis; tetrahydrofolate biosynthesis; 5,6,7,8-tetrahydrofolate from 7,8-dihydrofolate: step 1/1.</text>
</comment>
<dbReference type="STRING" id="135739.BTO32_13415"/>
<dbReference type="GO" id="GO:0046452">
    <property type="term" value="P:dihydrofolate metabolic process"/>
    <property type="evidence" value="ECO:0007669"/>
    <property type="project" value="TreeGrafter"/>
</dbReference>